<evidence type="ECO:0000313" key="2">
    <source>
        <dbReference type="EMBL" id="GGF20054.1"/>
    </source>
</evidence>
<dbReference type="Proteomes" id="UP000660110">
    <property type="component" value="Unassembled WGS sequence"/>
</dbReference>
<protein>
    <recommendedName>
        <fullName evidence="4">EfeO-type cupredoxin-like domain-containing protein</fullName>
    </recommendedName>
</protein>
<dbReference type="RefSeq" id="WP_188377202.1">
    <property type="nucleotide sequence ID" value="NZ_BMEL01000002.1"/>
</dbReference>
<keyword evidence="1" id="KW-0812">Transmembrane</keyword>
<evidence type="ECO:0000313" key="3">
    <source>
        <dbReference type="Proteomes" id="UP000660110"/>
    </source>
</evidence>
<sequence>MNALVLSGKKIMWVVSGCVLFAALLFVFNSFGGSIPTFSGEDADEEVRTVNLVTGEFKAETADGEEIEAYRWDPGTIFAEKGEPFKLSIYGVNGEQHPFVIEGTDQQGIVHQGKETVVDLQFDKKGVYRLICTTHTDFETDGPMIAYIVVGD</sequence>
<gene>
    <name evidence="2" type="ORF">GCM10010954_18500</name>
</gene>
<feature type="transmembrane region" description="Helical" evidence="1">
    <location>
        <begin position="12"/>
        <end position="31"/>
    </location>
</feature>
<accession>A0A917EUZ4</accession>
<dbReference type="InterPro" id="IPR008972">
    <property type="entry name" value="Cupredoxin"/>
</dbReference>
<dbReference type="SUPFAM" id="SSF49503">
    <property type="entry name" value="Cupredoxins"/>
    <property type="match status" value="1"/>
</dbReference>
<name>A0A917EUZ4_HALAA</name>
<reference evidence="2" key="2">
    <citation type="submission" date="2020-09" db="EMBL/GenBank/DDBJ databases">
        <authorList>
            <person name="Sun Q."/>
            <person name="Zhou Y."/>
        </authorList>
    </citation>
    <scope>NUCLEOTIDE SEQUENCE</scope>
    <source>
        <strain evidence="2">CGMCC 1.12153</strain>
    </source>
</reference>
<keyword evidence="1" id="KW-1133">Transmembrane helix</keyword>
<dbReference type="AlphaFoldDB" id="A0A917EUZ4"/>
<evidence type="ECO:0000256" key="1">
    <source>
        <dbReference type="SAM" id="Phobius"/>
    </source>
</evidence>
<comment type="caution">
    <text evidence="2">The sequence shown here is derived from an EMBL/GenBank/DDBJ whole genome shotgun (WGS) entry which is preliminary data.</text>
</comment>
<proteinExistence type="predicted"/>
<organism evidence="2 3">
    <name type="scientific">Halobacillus andaensis</name>
    <dbReference type="NCBI Taxonomy" id="1176239"/>
    <lineage>
        <taxon>Bacteria</taxon>
        <taxon>Bacillati</taxon>
        <taxon>Bacillota</taxon>
        <taxon>Bacilli</taxon>
        <taxon>Bacillales</taxon>
        <taxon>Bacillaceae</taxon>
        <taxon>Halobacillus</taxon>
    </lineage>
</organism>
<keyword evidence="1" id="KW-0472">Membrane</keyword>
<dbReference type="Gene3D" id="2.60.40.420">
    <property type="entry name" value="Cupredoxins - blue copper proteins"/>
    <property type="match status" value="1"/>
</dbReference>
<evidence type="ECO:0008006" key="4">
    <source>
        <dbReference type="Google" id="ProtNLM"/>
    </source>
</evidence>
<dbReference type="EMBL" id="BMEL01000002">
    <property type="protein sequence ID" value="GGF20054.1"/>
    <property type="molecule type" value="Genomic_DNA"/>
</dbReference>
<keyword evidence="3" id="KW-1185">Reference proteome</keyword>
<reference evidence="2" key="1">
    <citation type="journal article" date="2014" name="Int. J. Syst. Evol. Microbiol.">
        <title>Complete genome sequence of Corynebacterium casei LMG S-19264T (=DSM 44701T), isolated from a smear-ripened cheese.</title>
        <authorList>
            <consortium name="US DOE Joint Genome Institute (JGI-PGF)"/>
            <person name="Walter F."/>
            <person name="Albersmeier A."/>
            <person name="Kalinowski J."/>
            <person name="Ruckert C."/>
        </authorList>
    </citation>
    <scope>NUCLEOTIDE SEQUENCE</scope>
    <source>
        <strain evidence="2">CGMCC 1.12153</strain>
    </source>
</reference>